<evidence type="ECO:0000313" key="3">
    <source>
        <dbReference type="Proteomes" id="UP000078561"/>
    </source>
</evidence>
<dbReference type="STRING" id="4829.A0A163JJG1"/>
<dbReference type="InterPro" id="IPR000073">
    <property type="entry name" value="AB_hydrolase_1"/>
</dbReference>
<dbReference type="OrthoDB" id="9988524at2759"/>
<dbReference type="Gene3D" id="3.90.190.10">
    <property type="entry name" value="Protein tyrosine phosphatase superfamily"/>
    <property type="match status" value="1"/>
</dbReference>
<keyword evidence="3" id="KW-1185">Reference proteome</keyword>
<dbReference type="AlphaFoldDB" id="A0A163JJG1"/>
<dbReference type="SUPFAM" id="SSF53474">
    <property type="entry name" value="alpha/beta-Hydrolases"/>
    <property type="match status" value="1"/>
</dbReference>
<name>A0A163JJG1_ABSGL</name>
<sequence length="530" mass="59563">MTYTLIQTTSGDKIAGILEKKPEIDPSRPRPRLILIAHGILGHKDLLFQPLLAQKLPYSTFRFDYRGVGDSGGEARYANFTEDTEDLFDIASYFENEGYEIWAVIGHSRGSTSCFKYATSCDRPLAHVVNVSGRYDMDDSTALANLPENKKKLQDQWNNAHGKSFSVLSILSLTPFLLPVSHMPKVTSVLTCHGLSDTVVPASHAADFANAIPTHTLKLVPGASHDFVGQHEELVAIIVDYFEQHEKDAYVKTMVMGQHVSVCIPRWIDVKGVKNFRDIGGWPLKDGSGYIRERVVFRCGHLVNITEEGIHTLKGLNVTAAFDFRSDPEIERQGMAPDIPGLTRYPSAMFSKGDYSPSALASRWKGYFEGPLGFPKVYNIILEKAKQQYRNIFTHMLRYHSNESTMSLIVHCTAGKDRTGIFVMLLLGLCGVDEEIISQEYSLSNLGYWEPEEELEKKSALLGTTIENMRMVMSAPYLAMKATIQQVKERYGSIEGYVVNECGLTLEQVQGIRDLMVIPIRFEERQLYRL</sequence>
<dbReference type="InParanoid" id="A0A163JJG1"/>
<dbReference type="PANTHER" id="PTHR31126:SF1">
    <property type="entry name" value="TYROSINE SPECIFIC PROTEIN PHOSPHATASES DOMAIN-CONTAINING PROTEIN"/>
    <property type="match status" value="1"/>
</dbReference>
<dbReference type="PROSITE" id="PS50056">
    <property type="entry name" value="TYR_PHOSPHATASE_2"/>
    <property type="match status" value="1"/>
</dbReference>
<dbReference type="SUPFAM" id="SSF52799">
    <property type="entry name" value="(Phosphotyrosine protein) phosphatases II"/>
    <property type="match status" value="1"/>
</dbReference>
<dbReference type="Gene3D" id="3.40.50.1820">
    <property type="entry name" value="alpha/beta hydrolase"/>
    <property type="match status" value="1"/>
</dbReference>
<dbReference type="PANTHER" id="PTHR31126">
    <property type="entry name" value="TYROSINE-PROTEIN PHOSPHATASE"/>
    <property type="match status" value="1"/>
</dbReference>
<proteinExistence type="predicted"/>
<reference evidence="2" key="1">
    <citation type="submission" date="2016-04" db="EMBL/GenBank/DDBJ databases">
        <authorList>
            <person name="Evans L.H."/>
            <person name="Alamgir A."/>
            <person name="Owens N."/>
            <person name="Weber N.D."/>
            <person name="Virtaneva K."/>
            <person name="Barbian K."/>
            <person name="Babar A."/>
            <person name="Rosenke K."/>
        </authorList>
    </citation>
    <scope>NUCLEOTIDE SEQUENCE [LARGE SCALE GENOMIC DNA]</scope>
    <source>
        <strain evidence="2">CBS 101.48</strain>
    </source>
</reference>
<evidence type="ECO:0000313" key="2">
    <source>
        <dbReference type="EMBL" id="SAL99762.1"/>
    </source>
</evidence>
<accession>A0A163JJG1</accession>
<dbReference type="InterPro" id="IPR029021">
    <property type="entry name" value="Prot-tyrosine_phosphatase-like"/>
</dbReference>
<dbReference type="InterPro" id="IPR026893">
    <property type="entry name" value="Tyr/Ser_Pase_IphP-type"/>
</dbReference>
<organism evidence="2">
    <name type="scientific">Absidia glauca</name>
    <name type="common">Pin mould</name>
    <dbReference type="NCBI Taxonomy" id="4829"/>
    <lineage>
        <taxon>Eukaryota</taxon>
        <taxon>Fungi</taxon>
        <taxon>Fungi incertae sedis</taxon>
        <taxon>Mucoromycota</taxon>
        <taxon>Mucoromycotina</taxon>
        <taxon>Mucoromycetes</taxon>
        <taxon>Mucorales</taxon>
        <taxon>Cunninghamellaceae</taxon>
        <taxon>Absidia</taxon>
    </lineage>
</organism>
<dbReference type="Pfam" id="PF00561">
    <property type="entry name" value="Abhydrolase_1"/>
    <property type="match status" value="1"/>
</dbReference>
<dbReference type="InterPro" id="IPR029058">
    <property type="entry name" value="AB_hydrolase_fold"/>
</dbReference>
<dbReference type="PROSITE" id="PS00383">
    <property type="entry name" value="TYR_PHOSPHATASE_1"/>
    <property type="match status" value="1"/>
</dbReference>
<feature type="domain" description="Tyrosine specific protein phosphatases" evidence="1">
    <location>
        <begin position="387"/>
        <end position="427"/>
    </location>
</feature>
<gene>
    <name evidence="2" type="primary">ABSGL_05408.1 scaffold 6965</name>
</gene>
<protein>
    <recommendedName>
        <fullName evidence="1">Tyrosine specific protein phosphatases domain-containing protein</fullName>
    </recommendedName>
</protein>
<dbReference type="Proteomes" id="UP000078561">
    <property type="component" value="Unassembled WGS sequence"/>
</dbReference>
<dbReference type="Pfam" id="PF13350">
    <property type="entry name" value="Y_phosphatase3"/>
    <property type="match status" value="1"/>
</dbReference>
<dbReference type="EMBL" id="LT552963">
    <property type="protein sequence ID" value="SAL99762.1"/>
    <property type="molecule type" value="Genomic_DNA"/>
</dbReference>
<dbReference type="GO" id="GO:0004721">
    <property type="term" value="F:phosphoprotein phosphatase activity"/>
    <property type="evidence" value="ECO:0007669"/>
    <property type="project" value="InterPro"/>
</dbReference>
<evidence type="ECO:0000259" key="1">
    <source>
        <dbReference type="PROSITE" id="PS50056"/>
    </source>
</evidence>
<dbReference type="InterPro" id="IPR016130">
    <property type="entry name" value="Tyr_Pase_AS"/>
</dbReference>
<dbReference type="OMA" id="RIHISIF"/>
<dbReference type="InterPro" id="IPR000387">
    <property type="entry name" value="Tyr_Pase_dom"/>
</dbReference>